<evidence type="ECO:0000256" key="11">
    <source>
        <dbReference type="SAM" id="Phobius"/>
    </source>
</evidence>
<feature type="transmembrane region" description="Helical" evidence="11">
    <location>
        <begin position="290"/>
        <end position="308"/>
    </location>
</feature>
<dbReference type="NCBIfam" id="TIGR00932">
    <property type="entry name" value="2a37"/>
    <property type="match status" value="1"/>
</dbReference>
<dbReference type="FunFam" id="3.40.50.720:FF:000036">
    <property type="entry name" value="Glutathione-regulated potassium-efflux system protein KefB"/>
    <property type="match status" value="1"/>
</dbReference>
<feature type="transmembrane region" description="Helical" evidence="11">
    <location>
        <begin position="84"/>
        <end position="107"/>
    </location>
</feature>
<dbReference type="PANTHER" id="PTHR46157">
    <property type="entry name" value="K(+) EFFLUX ANTIPORTER 3, CHLOROPLASTIC"/>
    <property type="match status" value="1"/>
</dbReference>
<dbReference type="Gene3D" id="1.20.1530.20">
    <property type="match status" value="1"/>
</dbReference>
<dbReference type="InterPro" id="IPR006153">
    <property type="entry name" value="Cation/H_exchanger_TM"/>
</dbReference>
<evidence type="ECO:0000256" key="9">
    <source>
        <dbReference type="ARBA" id="ARBA00023065"/>
    </source>
</evidence>
<evidence type="ECO:0000256" key="5">
    <source>
        <dbReference type="ARBA" id="ARBA00022538"/>
    </source>
</evidence>
<dbReference type="AlphaFoldDB" id="A0A840BLL1"/>
<dbReference type="InterPro" id="IPR003148">
    <property type="entry name" value="RCK_N"/>
</dbReference>
<name>A0A840BLL1_9RHOO</name>
<accession>A0A840BLL1</accession>
<proteinExistence type="inferred from homology"/>
<dbReference type="PANTHER" id="PTHR46157:SF4">
    <property type="entry name" value="K(+) EFFLUX ANTIPORTER 3, CHLOROPLASTIC"/>
    <property type="match status" value="1"/>
</dbReference>
<dbReference type="PROSITE" id="PS51201">
    <property type="entry name" value="RCK_N"/>
    <property type="match status" value="1"/>
</dbReference>
<evidence type="ECO:0000259" key="12">
    <source>
        <dbReference type="PROSITE" id="PS51201"/>
    </source>
</evidence>
<evidence type="ECO:0000313" key="13">
    <source>
        <dbReference type="EMBL" id="MBB4014451.1"/>
    </source>
</evidence>
<dbReference type="Pfam" id="PF02254">
    <property type="entry name" value="TrkA_N"/>
    <property type="match status" value="1"/>
</dbReference>
<dbReference type="InterPro" id="IPR004771">
    <property type="entry name" value="K/H_exchanger"/>
</dbReference>
<keyword evidence="8 11" id="KW-1133">Transmembrane helix</keyword>
<protein>
    <submittedName>
        <fullName evidence="13">Monovalent cation:proton antiporter-2 (CPA2) family protein</fullName>
    </submittedName>
</protein>
<evidence type="ECO:0000256" key="4">
    <source>
        <dbReference type="ARBA" id="ARBA00022449"/>
    </source>
</evidence>
<organism evidence="13 14">
    <name type="scientific">Niveibacterium umoris</name>
    <dbReference type="NCBI Taxonomy" id="1193620"/>
    <lineage>
        <taxon>Bacteria</taxon>
        <taxon>Pseudomonadati</taxon>
        <taxon>Pseudomonadota</taxon>
        <taxon>Betaproteobacteria</taxon>
        <taxon>Rhodocyclales</taxon>
        <taxon>Rhodocyclaceae</taxon>
        <taxon>Niveibacterium</taxon>
    </lineage>
</organism>
<reference evidence="13 14" key="1">
    <citation type="submission" date="2020-08" db="EMBL/GenBank/DDBJ databases">
        <title>Genomic Encyclopedia of Type Strains, Phase IV (KMG-IV): sequencing the most valuable type-strain genomes for metagenomic binning, comparative biology and taxonomic classification.</title>
        <authorList>
            <person name="Goeker M."/>
        </authorList>
    </citation>
    <scope>NUCLEOTIDE SEQUENCE [LARGE SCALE GENOMIC DNA]</scope>
    <source>
        <strain evidence="13 14">DSM 106739</strain>
    </source>
</reference>
<comment type="subcellular location">
    <subcellularLocation>
        <location evidence="1">Endomembrane system</location>
        <topology evidence="1">Multi-pass membrane protein</topology>
    </subcellularLocation>
</comment>
<dbReference type="Proteomes" id="UP000561045">
    <property type="component" value="Unassembled WGS sequence"/>
</dbReference>
<gene>
    <name evidence="13" type="ORF">GGR36_003797</name>
</gene>
<feature type="transmembrane region" description="Helical" evidence="11">
    <location>
        <begin position="6"/>
        <end position="22"/>
    </location>
</feature>
<keyword evidence="5" id="KW-0633">Potassium transport</keyword>
<dbReference type="RefSeq" id="WP_183636560.1">
    <property type="nucleotide sequence ID" value="NZ_BAABLE010000009.1"/>
</dbReference>
<dbReference type="InterPro" id="IPR038770">
    <property type="entry name" value="Na+/solute_symporter_sf"/>
</dbReference>
<keyword evidence="6 11" id="KW-0812">Transmembrane</keyword>
<dbReference type="GO" id="GO:1902600">
    <property type="term" value="P:proton transmembrane transport"/>
    <property type="evidence" value="ECO:0007669"/>
    <property type="project" value="InterPro"/>
</dbReference>
<feature type="transmembrane region" description="Helical" evidence="11">
    <location>
        <begin position="180"/>
        <end position="205"/>
    </location>
</feature>
<sequence length="591" mass="63993">MTSLTTFAALIAAAVLLVPLFKRARLGTVLGYLVAGVLVGPFGLNLVGDPESLLHTAELGIVLLLFVIGLELQPSRLWALRRQVFGLGALQLIGCGTVIGTVVAVGFGLSIKAGVLLGWTLALSSTALVLPTLAERKELTSQYGRESFAILLFQDLSVIPLLALIPLLDVGLPKAGRNPLMGLLVLLVVVLVGRRVLHWVFVYVARFGSRELFTAAALLCALGLASLMEAVGLSMSMGAFVAGVLLADSEFRHELEATIDPFKGLLLGLFFMAVGMNANLDLLGTMPVRVISFALGLLALKASVLWVLRRIAPDGIDSARPLAFALAQGGEFAFVVFSMVEQGRLVPIRVADQMTLAVALSMAFAPLLFIANDWLAKRDAKRPARDYDPMPTDPPTVVIAGFGRVGQVIGRLLMKQGIRFTAVDNDPEQIETVRRFGMQVYYGDAAHLALLESAQVGSAKVFVLAIDDVERSLQVAELVRRHFPKLAIVARARNRFHAYRLIDLGVTVQVRETLLSSIEIGRGVLENLGLDENEIAKTVARFVEADRMLLSRQQAVYHDEQQLIQTSKEARAELASILDLERKQAKPAKAE</sequence>
<feature type="transmembrane region" description="Helical" evidence="11">
    <location>
        <begin position="113"/>
        <end position="134"/>
    </location>
</feature>
<keyword evidence="14" id="KW-1185">Reference proteome</keyword>
<dbReference type="GO" id="GO:0008324">
    <property type="term" value="F:monoatomic cation transmembrane transporter activity"/>
    <property type="evidence" value="ECO:0007669"/>
    <property type="project" value="InterPro"/>
</dbReference>
<evidence type="ECO:0000256" key="8">
    <source>
        <dbReference type="ARBA" id="ARBA00022989"/>
    </source>
</evidence>
<evidence type="ECO:0000256" key="3">
    <source>
        <dbReference type="ARBA" id="ARBA00022448"/>
    </source>
</evidence>
<dbReference type="GO" id="GO:0006813">
    <property type="term" value="P:potassium ion transport"/>
    <property type="evidence" value="ECO:0007669"/>
    <property type="project" value="UniProtKB-KW"/>
</dbReference>
<dbReference type="SUPFAM" id="SSF51735">
    <property type="entry name" value="NAD(P)-binding Rossmann-fold domains"/>
    <property type="match status" value="1"/>
</dbReference>
<evidence type="ECO:0000256" key="2">
    <source>
        <dbReference type="ARBA" id="ARBA00005551"/>
    </source>
</evidence>
<dbReference type="EMBL" id="JACIET010000002">
    <property type="protein sequence ID" value="MBB4014451.1"/>
    <property type="molecule type" value="Genomic_DNA"/>
</dbReference>
<evidence type="ECO:0000256" key="1">
    <source>
        <dbReference type="ARBA" id="ARBA00004127"/>
    </source>
</evidence>
<feature type="transmembrane region" description="Helical" evidence="11">
    <location>
        <begin position="29"/>
        <end position="47"/>
    </location>
</feature>
<comment type="caution">
    <text evidence="13">The sequence shown here is derived from an EMBL/GenBank/DDBJ whole genome shotgun (WGS) entry which is preliminary data.</text>
</comment>
<feature type="transmembrane region" description="Helical" evidence="11">
    <location>
        <begin position="212"/>
        <end position="245"/>
    </location>
</feature>
<keyword evidence="7" id="KW-0630">Potassium</keyword>
<dbReference type="InterPro" id="IPR036291">
    <property type="entry name" value="NAD(P)-bd_dom_sf"/>
</dbReference>
<dbReference type="GO" id="GO:0012505">
    <property type="term" value="C:endomembrane system"/>
    <property type="evidence" value="ECO:0007669"/>
    <property type="project" value="UniProtKB-SubCell"/>
</dbReference>
<evidence type="ECO:0000256" key="10">
    <source>
        <dbReference type="ARBA" id="ARBA00023136"/>
    </source>
</evidence>
<evidence type="ECO:0000256" key="6">
    <source>
        <dbReference type="ARBA" id="ARBA00022692"/>
    </source>
</evidence>
<keyword evidence="4" id="KW-0050">Antiport</keyword>
<dbReference type="GO" id="GO:0015297">
    <property type="term" value="F:antiporter activity"/>
    <property type="evidence" value="ECO:0007669"/>
    <property type="project" value="UniProtKB-KW"/>
</dbReference>
<feature type="transmembrane region" description="Helical" evidence="11">
    <location>
        <begin position="53"/>
        <end position="72"/>
    </location>
</feature>
<feature type="domain" description="RCK N-terminal" evidence="12">
    <location>
        <begin position="394"/>
        <end position="512"/>
    </location>
</feature>
<comment type="similarity">
    <text evidence="2">Belongs to the monovalent cation:proton antiporter 2 (CPA2) transporter (TC 2.A.37) family.</text>
</comment>
<evidence type="ECO:0000313" key="14">
    <source>
        <dbReference type="Proteomes" id="UP000561045"/>
    </source>
</evidence>
<evidence type="ECO:0000256" key="7">
    <source>
        <dbReference type="ARBA" id="ARBA00022958"/>
    </source>
</evidence>
<feature type="transmembrane region" description="Helical" evidence="11">
    <location>
        <begin position="354"/>
        <end position="375"/>
    </location>
</feature>
<feature type="transmembrane region" description="Helical" evidence="11">
    <location>
        <begin position="146"/>
        <end position="168"/>
    </location>
</feature>
<dbReference type="Pfam" id="PF00999">
    <property type="entry name" value="Na_H_Exchanger"/>
    <property type="match status" value="1"/>
</dbReference>
<dbReference type="Gene3D" id="3.40.50.720">
    <property type="entry name" value="NAD(P)-binding Rossmann-like Domain"/>
    <property type="match status" value="1"/>
</dbReference>
<keyword evidence="3" id="KW-0813">Transport</keyword>
<keyword evidence="10 11" id="KW-0472">Membrane</keyword>
<keyword evidence="9" id="KW-0406">Ion transport</keyword>
<dbReference type="GO" id="GO:0005886">
    <property type="term" value="C:plasma membrane"/>
    <property type="evidence" value="ECO:0007669"/>
    <property type="project" value="TreeGrafter"/>
</dbReference>